<feature type="compositionally biased region" description="Polar residues" evidence="2">
    <location>
        <begin position="1102"/>
        <end position="1160"/>
    </location>
</feature>
<feature type="region of interest" description="Disordered" evidence="2">
    <location>
        <begin position="218"/>
        <end position="237"/>
    </location>
</feature>
<feature type="compositionally biased region" description="Basic and acidic residues" evidence="2">
    <location>
        <begin position="1537"/>
        <end position="1627"/>
    </location>
</feature>
<feature type="compositionally biased region" description="Low complexity" evidence="2">
    <location>
        <begin position="738"/>
        <end position="754"/>
    </location>
</feature>
<feature type="region of interest" description="Disordered" evidence="2">
    <location>
        <begin position="848"/>
        <end position="1033"/>
    </location>
</feature>
<sequence>MPLHFEYTRAQSEEIEESNKIFKNGCRRAKYPQYYEWDGEYRRCTTAQPQTEIETKTPVRLDLLLSLVPQSASADKLVVTNDQSPETGRNIGTETMPPTRCLSVGSLMDLDRNNSDRIREMVEEESPRTNANDTKRKLENTPSMEENVEAGVKKKDRSRRKERTDDREPRSYRSTSRHHSAPITNAITEEAMEVEPSVELDLRDPAAAAACLELIREAQSKSPSKERSRTPVPLEEKVQMNEQQVFKENFNDTNQDVKPIANKLDNVADNSGEKQSVDQVINKTQVKKSVKSKTNDVKNINDNASKQDVPSKDIELTQKVNSEESEKISTPTEEKSEVKNENKKLKQKSQSLDEEAVAPTKPTERRRSKIFETAEKFNQLLSSGSEPEKPKKIFIPGVNVGGAKRAFERKASLSSVAVPQPVKLNASKVIIDVPNDKKNDKEEKLTTVTKSESSVKNEEERRRDEEKKRAVDIITGALGKPPVKKKVNGSPPMTPQSQESKNLGLKIQLGPNDLRNATVSVSTPVDTKYPDFESSPVKPAAVANSVPTTPESKSVNNSFSDEPTMSSKMEIKLKSATLPRPRKTSKAEITLAGVKAPEPAFKSEVEAKIDAFHPQKLRTQKSEVAFPVAAVTSQANRSSSLEPESSKSKILGKERIIPIHVESGHQIQNSATPPKPPMPQRSMSQRSNSLSRQSTADSDTDSALGSTVGPEPIRKSPREYIIPIAVEGGGYVTPRSGSVEPESKTSTPTSTNPPRARFGRGRRMGSLLSDASEDESPFSTLHRDSDDLLQRHMHRLRSSRPSRQAPEHADSLSSGEDDDDDGFELLTAENLFSTLLSRVRSLTQRLNVDDNRGTGFPRSRLLDRLGSNSSQGFWGMSEPLSRRLAESPFRRSLSRDTDRFGRKDSAMSSNPGTPTSLGARTTPSHESIFELGSSNTLPRESRKKDQESDSRPNSSTSGTRDSFTPSLARRLSRQFIEQTRQSLPRSPSIPRDRLYRSSTEEPDSLSSLLPDRSMYRSKSSDRSLRRTNSLLENDRGERPEFRYRRSVSLFEDDDDDETLPPLPRQVMTLGRKYRDTVKAAVNGIRRDNICLAEKIQEEPTDELTSPKKNSIQVPEQASPSEGTSVCNSATNLGDTTSSLSTKSQETSPGDSSSNIQQQGEALNSFRADAKEFESRLLAAENLIKESKLRNLGLNKFDPNLSSSYKETEKCDKQLLGSMTDLTSGVLNKRRSCIPSLRLRSGSLTREAMGRRSTLTSPEPVDIRAATPERSLLSKLFRSGSVSRERDSESKDKSPKTKRRISRFLRPDFFDTPREESQYVKDKEAQKAAENERRKSRFMKRKENKDVEDVEDVKEKEEKPEKELKNQANEITRDQSDLINFNKINNSNVDNLSTDKLERQNSKNSFFQTLEKKLEKLRSNDESQKVESSDPLKGSTDDLQKINGDVKEEINNSVVETLSEADVIKKVASMEDLTSEPAPAVKSKVSSVLGLFRNDYKSAVNGGRQQTLLSKLKKNVYRGSRSDSVLTPEASSKIPKAKAGEIKPRRSLELKRSPEKVDKKSPPKEKEKVKEKSPPERASVERKSVEKQIKFPKKLTPEKSIEIVKTEKTSLPEKEIRKSKSPEIKVDKTLSGSKLTKKISPDKVVDNKKAESKNSEVDEKKLKKKSVKSLSLTKNGSVKLEKDEDKKSDKVKKVVKKEVIEKDADGTKKKKIVRVVKKVVKKSESSSDKPEEKEKDKEKKTLLKKITSSVKKESSPEADKGKKMQNIDSGLINCEASSNCLDNLSNNISSVISNVKDHSEQDNSKISSNDLNPNISNNLDEKVPVNNIDSKIISKNFDTKTLSKDLDLNRSEENTKVIEKSSDLKVPSQDLDTKIVCNDQDTKIMSQDCNIKTPSEVLNINSPSNNGLDVIISSNLKEEMPNNDLVKKILTIHQEEKEEIKDLDSKARANRSNLKLDLSKIPQHSFKNGAAKKEYIKDPEFSEKPDSSSKIQSILTKEKVVTEKPPKGADFVRQLSIRPEEELKVALKPETERTKQENSITSTYPTEDILSPMDDVESFDSWSICSNDMNHRSSLDLCSPTSPVYSPSVRSEHSESIIDRIRRKSFYSRFNERKRKSSLSVPSSGLSPSSTLPRKFSFHSRDSKNLSYTSSSRRNPERTHSLYNEDLPSMRKSPVERDRYSDGSYPSDLKSPVDHYNTSSSSSFSLYYDPLRRYRMSPGDSANRKYQSNDYGLDNDLNMYKNPQSTSSSSSSTLNDVSDYRSNTLRKYGKNQHKTADYYEDLLAPSRIDYLSARKTSPLPTEPLGRNENGHYNGHFHQSDSDKWRYSDKINSPDSPENSDKSCGDDLKSNSQTIEESKELSAACPDAETTT</sequence>
<feature type="compositionally biased region" description="Polar residues" evidence="2">
    <location>
        <begin position="80"/>
        <end position="93"/>
    </location>
</feature>
<feature type="compositionally biased region" description="Basic and acidic residues" evidence="2">
    <location>
        <begin position="939"/>
        <end position="950"/>
    </location>
</feature>
<reference evidence="3" key="1">
    <citation type="submission" date="2021-04" db="EMBL/GenBank/DDBJ databases">
        <authorList>
            <person name="Chebbi M.A.C M."/>
        </authorList>
    </citation>
    <scope>NUCLEOTIDE SEQUENCE</scope>
</reference>
<evidence type="ECO:0000313" key="3">
    <source>
        <dbReference type="EMBL" id="CAG5104080.1"/>
    </source>
</evidence>
<feature type="region of interest" description="Disordered" evidence="2">
    <location>
        <begin position="1516"/>
        <end position="1699"/>
    </location>
</feature>
<feature type="region of interest" description="Disordered" evidence="2">
    <location>
        <begin position="2111"/>
        <end position="2201"/>
    </location>
</feature>
<feature type="compositionally biased region" description="Basic and acidic residues" evidence="2">
    <location>
        <begin position="1638"/>
        <end position="1660"/>
    </location>
</feature>
<feature type="compositionally biased region" description="Polar residues" evidence="2">
    <location>
        <begin position="545"/>
        <end position="566"/>
    </location>
</feature>
<feature type="compositionally biased region" description="Basic and acidic residues" evidence="2">
    <location>
        <begin position="162"/>
        <end position="171"/>
    </location>
</feature>
<feature type="region of interest" description="Disordered" evidence="2">
    <location>
        <begin position="436"/>
        <end position="501"/>
    </location>
</feature>
<feature type="compositionally biased region" description="Polar residues" evidence="2">
    <location>
        <begin position="975"/>
        <end position="985"/>
    </location>
</feature>
<feature type="region of interest" description="Disordered" evidence="2">
    <location>
        <begin position="1718"/>
        <end position="1763"/>
    </location>
</feature>
<feature type="compositionally biased region" description="Basic and acidic residues" evidence="2">
    <location>
        <begin position="1678"/>
        <end position="1699"/>
    </location>
</feature>
<feature type="compositionally biased region" description="Polar residues" evidence="2">
    <location>
        <begin position="951"/>
        <end position="965"/>
    </location>
</feature>
<feature type="compositionally biased region" description="Basic and acidic residues" evidence="2">
    <location>
        <begin position="880"/>
        <end position="905"/>
    </location>
</feature>
<feature type="compositionally biased region" description="Polar residues" evidence="2">
    <location>
        <begin position="297"/>
        <end position="308"/>
    </location>
</feature>
<feature type="region of interest" description="Disordered" evidence="2">
    <location>
        <begin position="1243"/>
        <end position="1365"/>
    </location>
</feature>
<feature type="compositionally biased region" description="Polar residues" evidence="2">
    <location>
        <begin position="2078"/>
        <end position="2088"/>
    </location>
</feature>
<feature type="compositionally biased region" description="Basic and acidic residues" evidence="2">
    <location>
        <begin position="453"/>
        <end position="471"/>
    </location>
</feature>
<feature type="compositionally biased region" description="Basic and acidic residues" evidence="2">
    <location>
        <begin position="1340"/>
        <end position="1365"/>
    </location>
</feature>
<feature type="region of interest" description="Disordered" evidence="2">
    <location>
        <begin position="2216"/>
        <end position="2256"/>
    </location>
</feature>
<feature type="compositionally biased region" description="Basic and acidic residues" evidence="2">
    <location>
        <begin position="436"/>
        <end position="445"/>
    </location>
</feature>
<feature type="region of interest" description="Disordered" evidence="2">
    <location>
        <begin position="80"/>
        <end position="101"/>
    </location>
</feature>
<feature type="compositionally biased region" description="Basic residues" evidence="2">
    <location>
        <begin position="791"/>
        <end position="800"/>
    </location>
</feature>
<comment type="caution">
    <text evidence="3">The sequence shown here is derived from an EMBL/GenBank/DDBJ whole genome shotgun (WGS) entry which is preliminary data.</text>
</comment>
<feature type="compositionally biased region" description="Basic and acidic residues" evidence="2">
    <location>
        <begin position="1304"/>
        <end position="1332"/>
    </location>
</feature>
<proteinExistence type="predicted"/>
<feature type="region of interest" description="Disordered" evidence="2">
    <location>
        <begin position="2028"/>
        <end position="2051"/>
    </location>
</feature>
<evidence type="ECO:0000256" key="1">
    <source>
        <dbReference type="SAM" id="Coils"/>
    </source>
</evidence>
<feature type="compositionally biased region" description="Basic and acidic residues" evidence="2">
    <location>
        <begin position="1282"/>
        <end position="1294"/>
    </location>
</feature>
<protein>
    <submittedName>
        <fullName evidence="3">Uncharacterized protein</fullName>
    </submittedName>
</protein>
<feature type="region of interest" description="Disordered" evidence="2">
    <location>
        <begin position="631"/>
        <end position="821"/>
    </location>
</feature>
<feature type="compositionally biased region" description="Basic and acidic residues" evidence="2">
    <location>
        <begin position="121"/>
        <end position="139"/>
    </location>
</feature>
<feature type="compositionally biased region" description="Basic and acidic residues" evidence="2">
    <location>
        <begin position="990"/>
        <end position="999"/>
    </location>
</feature>
<feature type="compositionally biased region" description="Polar residues" evidence="2">
    <location>
        <begin position="681"/>
        <end position="705"/>
    </location>
</feature>
<keyword evidence="1" id="KW-0175">Coiled coil</keyword>
<dbReference type="EMBL" id="CAJNRD030001123">
    <property type="protein sequence ID" value="CAG5104080.1"/>
    <property type="molecule type" value="Genomic_DNA"/>
</dbReference>
<dbReference type="OrthoDB" id="193931at2759"/>
<feature type="region of interest" description="Disordered" evidence="2">
    <location>
        <begin position="2294"/>
        <end position="2370"/>
    </location>
</feature>
<feature type="region of interest" description="Disordered" evidence="2">
    <location>
        <begin position="522"/>
        <end position="566"/>
    </location>
</feature>
<evidence type="ECO:0000256" key="2">
    <source>
        <dbReference type="SAM" id="MobiDB-lite"/>
    </source>
</evidence>
<feature type="compositionally biased region" description="Polar residues" evidence="2">
    <location>
        <begin position="1803"/>
        <end position="1817"/>
    </location>
</feature>
<feature type="compositionally biased region" description="Basic and acidic residues" evidence="2">
    <location>
        <begin position="2316"/>
        <end position="2327"/>
    </location>
</feature>
<feature type="region of interest" description="Disordered" evidence="2">
    <location>
        <begin position="264"/>
        <end position="369"/>
    </location>
</feature>
<feature type="compositionally biased region" description="Basic and acidic residues" evidence="2">
    <location>
        <begin position="1970"/>
        <end position="1986"/>
    </location>
</feature>
<feature type="region of interest" description="Disordered" evidence="2">
    <location>
        <begin position="1795"/>
        <end position="1817"/>
    </location>
</feature>
<gene>
    <name evidence="3" type="ORF">HICCMSTLAB_LOCUS11823</name>
</gene>
<feature type="compositionally biased region" description="Low complexity" evidence="2">
    <location>
        <begin position="2117"/>
        <end position="2132"/>
    </location>
</feature>
<feature type="region of interest" description="Disordered" evidence="2">
    <location>
        <begin position="2072"/>
        <end position="2094"/>
    </location>
</feature>
<feature type="region of interest" description="Disordered" evidence="2">
    <location>
        <begin position="1097"/>
        <end position="1160"/>
    </location>
</feature>
<feature type="compositionally biased region" description="Polar residues" evidence="2">
    <location>
        <begin position="906"/>
        <end position="925"/>
    </location>
</feature>
<feature type="compositionally biased region" description="Basic and acidic residues" evidence="2">
    <location>
        <begin position="2337"/>
        <end position="2347"/>
    </location>
</feature>
<feature type="compositionally biased region" description="Basic and acidic residues" evidence="2">
    <location>
        <begin position="309"/>
        <end position="344"/>
    </location>
</feature>
<accession>A0A8J2HNR0</accession>
<organism evidence="3 4">
    <name type="scientific">Cotesia congregata</name>
    <name type="common">Parasitoid wasp</name>
    <name type="synonym">Apanteles congregatus</name>
    <dbReference type="NCBI Taxonomy" id="51543"/>
    <lineage>
        <taxon>Eukaryota</taxon>
        <taxon>Metazoa</taxon>
        <taxon>Ecdysozoa</taxon>
        <taxon>Arthropoda</taxon>
        <taxon>Hexapoda</taxon>
        <taxon>Insecta</taxon>
        <taxon>Pterygota</taxon>
        <taxon>Neoptera</taxon>
        <taxon>Endopterygota</taxon>
        <taxon>Hymenoptera</taxon>
        <taxon>Apocrita</taxon>
        <taxon>Ichneumonoidea</taxon>
        <taxon>Braconidae</taxon>
        <taxon>Microgastrinae</taxon>
        <taxon>Cotesia</taxon>
    </lineage>
</organism>
<feature type="region of interest" description="Disordered" evidence="2">
    <location>
        <begin position="1417"/>
        <end position="1438"/>
    </location>
</feature>
<evidence type="ECO:0000313" key="4">
    <source>
        <dbReference type="Proteomes" id="UP000786811"/>
    </source>
</evidence>
<feature type="compositionally biased region" description="Basic and acidic residues" evidence="2">
    <location>
        <begin position="781"/>
        <end position="790"/>
    </location>
</feature>
<feature type="compositionally biased region" description="Basic and acidic residues" evidence="2">
    <location>
        <begin position="1720"/>
        <end position="1740"/>
    </location>
</feature>
<dbReference type="Proteomes" id="UP000786811">
    <property type="component" value="Unassembled WGS sequence"/>
</dbReference>
<feature type="compositionally biased region" description="Basic and acidic residues" evidence="2">
    <location>
        <begin position="1749"/>
        <end position="1761"/>
    </location>
</feature>
<feature type="region of interest" description="Disordered" evidence="2">
    <location>
        <begin position="1968"/>
        <end position="1988"/>
    </location>
</feature>
<feature type="coiled-coil region" evidence="1">
    <location>
        <begin position="1162"/>
        <end position="1189"/>
    </location>
</feature>
<name>A0A8J2HNR0_COTCN</name>
<keyword evidence="4" id="KW-1185">Reference proteome</keyword>
<feature type="region of interest" description="Disordered" evidence="2">
    <location>
        <begin position="121"/>
        <end position="195"/>
    </location>
</feature>
<feature type="compositionally biased region" description="Basic and acidic residues" evidence="2">
    <location>
        <begin position="644"/>
        <end position="657"/>
    </location>
</feature>